<proteinExistence type="inferred from homology"/>
<dbReference type="Pfam" id="PF22673">
    <property type="entry name" value="MCP-like_PDC_1"/>
    <property type="match status" value="1"/>
</dbReference>
<feature type="transmembrane region" description="Helical" evidence="5">
    <location>
        <begin position="337"/>
        <end position="357"/>
    </location>
</feature>
<dbReference type="SUPFAM" id="SSF58104">
    <property type="entry name" value="Methyl-accepting chemotaxis protein (MCP) signaling domain"/>
    <property type="match status" value="1"/>
</dbReference>
<dbReference type="CDD" id="cd11386">
    <property type="entry name" value="MCP_signal"/>
    <property type="match status" value="1"/>
</dbReference>
<dbReference type="PANTHER" id="PTHR43531">
    <property type="entry name" value="PROTEIN ICFG"/>
    <property type="match status" value="1"/>
</dbReference>
<evidence type="ECO:0000256" key="2">
    <source>
        <dbReference type="ARBA" id="ARBA00029447"/>
    </source>
</evidence>
<keyword evidence="3" id="KW-0807">Transducer</keyword>
<comment type="similarity">
    <text evidence="2">Belongs to the methyl-accepting chemotaxis (MCP) protein family.</text>
</comment>
<accession>A0ABY1C9K5</accession>
<keyword evidence="5" id="KW-1133">Transmembrane helix</keyword>
<dbReference type="SMART" id="SM00304">
    <property type="entry name" value="HAMP"/>
    <property type="match status" value="1"/>
</dbReference>
<keyword evidence="9" id="KW-1185">Reference proteome</keyword>
<name>A0ABY1C9K5_9FIRM</name>
<dbReference type="Gene3D" id="3.30.450.20">
    <property type="entry name" value="PAS domain"/>
    <property type="match status" value="1"/>
</dbReference>
<feature type="region of interest" description="Disordered" evidence="4">
    <location>
        <begin position="750"/>
        <end position="775"/>
    </location>
</feature>
<evidence type="ECO:0000313" key="9">
    <source>
        <dbReference type="Proteomes" id="UP000198970"/>
    </source>
</evidence>
<dbReference type="CDD" id="cd12913">
    <property type="entry name" value="PDC1_MCP_like"/>
    <property type="match status" value="1"/>
</dbReference>
<dbReference type="SMART" id="SM00283">
    <property type="entry name" value="MA"/>
    <property type="match status" value="1"/>
</dbReference>
<dbReference type="RefSeq" id="WP_160117911.1">
    <property type="nucleotide sequence ID" value="NZ_LT630003.1"/>
</dbReference>
<protein>
    <submittedName>
        <fullName evidence="8">Methyl-accepting chemotaxis protein</fullName>
    </submittedName>
</protein>
<dbReference type="PROSITE" id="PS50111">
    <property type="entry name" value="CHEMOTAXIS_TRANSDUC_2"/>
    <property type="match status" value="1"/>
</dbReference>
<keyword evidence="5" id="KW-0472">Membrane</keyword>
<feature type="domain" description="Methyl-accepting transducer" evidence="6">
    <location>
        <begin position="462"/>
        <end position="691"/>
    </location>
</feature>
<dbReference type="Pfam" id="PF00015">
    <property type="entry name" value="MCPsignal"/>
    <property type="match status" value="1"/>
</dbReference>
<keyword evidence="1" id="KW-0145">Chemotaxis</keyword>
<dbReference type="InterPro" id="IPR003660">
    <property type="entry name" value="HAMP_dom"/>
</dbReference>
<evidence type="ECO:0000256" key="1">
    <source>
        <dbReference type="ARBA" id="ARBA00022500"/>
    </source>
</evidence>
<dbReference type="Gene3D" id="1.10.287.950">
    <property type="entry name" value="Methyl-accepting chemotaxis protein"/>
    <property type="match status" value="1"/>
</dbReference>
<dbReference type="PROSITE" id="PS50885">
    <property type="entry name" value="HAMP"/>
    <property type="match status" value="1"/>
</dbReference>
<dbReference type="CDD" id="cd06225">
    <property type="entry name" value="HAMP"/>
    <property type="match status" value="1"/>
</dbReference>
<feature type="transmembrane region" description="Helical" evidence="5">
    <location>
        <begin position="20"/>
        <end position="39"/>
    </location>
</feature>
<evidence type="ECO:0000313" key="8">
    <source>
        <dbReference type="EMBL" id="SET82592.1"/>
    </source>
</evidence>
<sequence>MKILKKLKFSDLKLAAKTSIAMGIILVASLILLITISAMQASKAVSKAINGEFSGISAQNGLMVQSIIDDASGTAKNLQDYLYRAYNDRNAIGDWKSTVRKSRVYDVGLKEINYAIENYILNSAWSTVDTNPDIYGIGAFFEPLEFDPGVKDYSLYVDKKEAENKTAQSLGAYSDYSTKDYYRVAKETKATYITDPYFYDGIMMSTIAFPVMKGEDVIGVILADINVSNFSKIKTSDSKYHTMYVDIYTEENMIVYDSQSNDNIGRNLSEMISPSDYAKITALQQTKTEFQIDTKRSDGTMESRYYYPITSGSQTWWAASSLEKKDLTKDVVKIIEVMNLLAVLALIIINAVVIIFLKKTLRPIDGVMAAAASIASGDLDIQLEVQSMDEIGVLSKTFMDMAENLKFIIQDINEVLGEMSNGNFKATSNHEEKYTGAYQYILEAMRNIRITLSDTLLEIDQASEQVSTGASQVSDASQSLSQGATEQASSIEELSAAINEVSERVKENASNALEANTLSLEACEGMLASDQKMKDMISAMNEIASTSGEISKIIKTIDDIAFQTNILALNAAVEAARAGSAGKGFAVVADEVRNLAGKSAEAAKNTTALIENAITAIGNGTKIADETAEALRLVVEKSNISSVRVAEIAEASAAQSDALLQITTGIDQISAVVQTTSATSEESAATSEELTAQAYNLKSLVEKFQLMDKVPSTTSEPTAAWRDFTTWKDSAAWKGSSAFEDSAAWKDSSAFEGSTALEDSTSWEDSAPEETYDKY</sequence>
<keyword evidence="5" id="KW-0812">Transmembrane</keyword>
<evidence type="ECO:0000256" key="3">
    <source>
        <dbReference type="PROSITE-ProRule" id="PRU00284"/>
    </source>
</evidence>
<dbReference type="InterPro" id="IPR051310">
    <property type="entry name" value="MCP_chemotaxis"/>
</dbReference>
<organism evidence="8 9">
    <name type="scientific">Lacrimispora sphenoides JCM 1415</name>
    <dbReference type="NCBI Taxonomy" id="1297793"/>
    <lineage>
        <taxon>Bacteria</taxon>
        <taxon>Bacillati</taxon>
        <taxon>Bacillota</taxon>
        <taxon>Clostridia</taxon>
        <taxon>Lachnospirales</taxon>
        <taxon>Lachnospiraceae</taxon>
        <taxon>Lacrimispora</taxon>
    </lineage>
</organism>
<evidence type="ECO:0000259" key="7">
    <source>
        <dbReference type="PROSITE" id="PS50885"/>
    </source>
</evidence>
<gene>
    <name evidence="8" type="ORF">SAMN02745906_2219</name>
</gene>
<feature type="compositionally biased region" description="Acidic residues" evidence="4">
    <location>
        <begin position="766"/>
        <end position="775"/>
    </location>
</feature>
<evidence type="ECO:0000256" key="4">
    <source>
        <dbReference type="SAM" id="MobiDB-lite"/>
    </source>
</evidence>
<dbReference type="Pfam" id="PF00672">
    <property type="entry name" value="HAMP"/>
    <property type="match status" value="1"/>
</dbReference>
<dbReference type="PRINTS" id="PR00260">
    <property type="entry name" value="CHEMTRNSDUCR"/>
</dbReference>
<feature type="domain" description="HAMP" evidence="7">
    <location>
        <begin position="358"/>
        <end position="410"/>
    </location>
</feature>
<dbReference type="EMBL" id="LT630003">
    <property type="protein sequence ID" value="SET82592.1"/>
    <property type="molecule type" value="Genomic_DNA"/>
</dbReference>
<evidence type="ECO:0000256" key="5">
    <source>
        <dbReference type="SAM" id="Phobius"/>
    </source>
</evidence>
<evidence type="ECO:0000259" key="6">
    <source>
        <dbReference type="PROSITE" id="PS50111"/>
    </source>
</evidence>
<dbReference type="InterPro" id="IPR004089">
    <property type="entry name" value="MCPsignal_dom"/>
</dbReference>
<dbReference type="Gene3D" id="6.10.340.10">
    <property type="match status" value="1"/>
</dbReference>
<dbReference type="Proteomes" id="UP000198970">
    <property type="component" value="Chromosome I"/>
</dbReference>
<dbReference type="InterPro" id="IPR004090">
    <property type="entry name" value="Chemotax_Me-accpt_rcpt"/>
</dbReference>
<reference evidence="8 9" key="1">
    <citation type="submission" date="2016-10" db="EMBL/GenBank/DDBJ databases">
        <authorList>
            <person name="Varghese N."/>
            <person name="Submissions S."/>
        </authorList>
    </citation>
    <scope>NUCLEOTIDE SEQUENCE [LARGE SCALE GENOMIC DNA]</scope>
    <source>
        <strain evidence="8 9">ATCC 19403</strain>
    </source>
</reference>
<dbReference type="PANTHER" id="PTHR43531:SF11">
    <property type="entry name" value="METHYL-ACCEPTING CHEMOTAXIS PROTEIN 3"/>
    <property type="match status" value="1"/>
</dbReference>